<name>A0A438JGS3_VITVI</name>
<dbReference type="EMBL" id="QGNW01000042">
    <property type="protein sequence ID" value="RVX08156.1"/>
    <property type="molecule type" value="Genomic_DNA"/>
</dbReference>
<dbReference type="InterPro" id="IPR025558">
    <property type="entry name" value="DUF4283"/>
</dbReference>
<dbReference type="Pfam" id="PF14111">
    <property type="entry name" value="DUF4283"/>
    <property type="match status" value="1"/>
</dbReference>
<protein>
    <recommendedName>
        <fullName evidence="1">DUF4283 domain-containing protein</fullName>
    </recommendedName>
</protein>
<accession>A0A438JGS3</accession>
<dbReference type="AlphaFoldDB" id="A0A438JGS3"/>
<evidence type="ECO:0000313" key="2">
    <source>
        <dbReference type="EMBL" id="RVX08156.1"/>
    </source>
</evidence>
<proteinExistence type="predicted"/>
<evidence type="ECO:0000313" key="3">
    <source>
        <dbReference type="Proteomes" id="UP000288805"/>
    </source>
</evidence>
<dbReference type="Proteomes" id="UP000288805">
    <property type="component" value="Unassembled WGS sequence"/>
</dbReference>
<gene>
    <name evidence="2" type="ORF">CK203_017804</name>
</gene>
<dbReference type="PANTHER" id="PTHR34427">
    <property type="entry name" value="DUF4283 DOMAIN PROTEIN"/>
    <property type="match status" value="1"/>
</dbReference>
<reference evidence="2 3" key="1">
    <citation type="journal article" date="2018" name="PLoS Genet.">
        <title>Population sequencing reveals clonal diversity and ancestral inbreeding in the grapevine cultivar Chardonnay.</title>
        <authorList>
            <person name="Roach M.J."/>
            <person name="Johnson D.L."/>
            <person name="Bohlmann J."/>
            <person name="van Vuuren H.J."/>
            <person name="Jones S.J."/>
            <person name="Pretorius I.S."/>
            <person name="Schmidt S.A."/>
            <person name="Borneman A.R."/>
        </authorList>
    </citation>
    <scope>NUCLEOTIDE SEQUENCE [LARGE SCALE GENOMIC DNA]</scope>
    <source>
        <strain evidence="3">cv. Chardonnay</strain>
        <tissue evidence="2">Leaf</tissue>
    </source>
</reference>
<sequence length="277" mass="31146">MVVVSPNGKCWFGVDSKTFKISINEAKGKVFGTISEKGPNFSYWVCFSGKSFTFLLKGVETCCCLKVGEHFKKSWAEGEEGISWNCALTKQDNNFCFVQPGMWKLRSLGFSLSQMGEDSFASSSRGRGLKRVSVGKKDPIVEAEFFGPWHGDGGRLLYQPINLDSLKSWAQSSWMLKGNIHLAILGGPFILFEFEDVIEAERVLHSGVKWFKGKCLILDWWNPSIGCLIEDRKSLEVWVRILGLPLHIWGMSFFKNLGEACGRFVGVDKDMVECQNL</sequence>
<evidence type="ECO:0000259" key="1">
    <source>
        <dbReference type="Pfam" id="PF14111"/>
    </source>
</evidence>
<dbReference type="PANTHER" id="PTHR34427:SF5">
    <property type="entry name" value="DUF4283 DOMAIN-CONTAINING PROTEIN"/>
    <property type="match status" value="1"/>
</dbReference>
<comment type="caution">
    <text evidence="2">The sequence shown here is derived from an EMBL/GenBank/DDBJ whole genome shotgun (WGS) entry which is preliminary data.</text>
</comment>
<organism evidence="2 3">
    <name type="scientific">Vitis vinifera</name>
    <name type="common">Grape</name>
    <dbReference type="NCBI Taxonomy" id="29760"/>
    <lineage>
        <taxon>Eukaryota</taxon>
        <taxon>Viridiplantae</taxon>
        <taxon>Streptophyta</taxon>
        <taxon>Embryophyta</taxon>
        <taxon>Tracheophyta</taxon>
        <taxon>Spermatophyta</taxon>
        <taxon>Magnoliopsida</taxon>
        <taxon>eudicotyledons</taxon>
        <taxon>Gunneridae</taxon>
        <taxon>Pentapetalae</taxon>
        <taxon>rosids</taxon>
        <taxon>Vitales</taxon>
        <taxon>Vitaceae</taxon>
        <taxon>Viteae</taxon>
        <taxon>Vitis</taxon>
    </lineage>
</organism>
<feature type="domain" description="DUF4283" evidence="1">
    <location>
        <begin position="154"/>
        <end position="227"/>
    </location>
</feature>